<proteinExistence type="inferred from homology"/>
<organism evidence="2 3">
    <name type="scientific">Candidatus Lumbricidiphila eiseniae</name>
    <dbReference type="NCBI Taxonomy" id="1969409"/>
    <lineage>
        <taxon>Bacteria</taxon>
        <taxon>Bacillati</taxon>
        <taxon>Actinomycetota</taxon>
        <taxon>Actinomycetes</taxon>
        <taxon>Micrococcales</taxon>
        <taxon>Microbacteriaceae</taxon>
        <taxon>Candidatus Lumbricidiphila</taxon>
    </lineage>
</organism>
<dbReference type="InterPro" id="IPR036390">
    <property type="entry name" value="WH_DNA-bd_sf"/>
</dbReference>
<evidence type="ECO:0000256" key="1">
    <source>
        <dbReference type="ARBA" id="ARBA00006479"/>
    </source>
</evidence>
<evidence type="ECO:0000313" key="2">
    <source>
        <dbReference type="EMBL" id="PDQ35829.1"/>
    </source>
</evidence>
<gene>
    <name evidence="2" type="ORF">B5766_04920</name>
</gene>
<dbReference type="PANTHER" id="PTHR18964:SF149">
    <property type="entry name" value="BIFUNCTIONAL UDP-N-ACETYLGLUCOSAMINE 2-EPIMERASE_N-ACETYLMANNOSAMINE KINASE"/>
    <property type="match status" value="1"/>
</dbReference>
<dbReference type="Gene3D" id="1.10.10.10">
    <property type="entry name" value="Winged helix-like DNA-binding domain superfamily/Winged helix DNA-binding domain"/>
    <property type="match status" value="1"/>
</dbReference>
<comment type="caution">
    <text evidence="2">The sequence shown here is derived from an EMBL/GenBank/DDBJ whole genome shotgun (WGS) entry which is preliminary data.</text>
</comment>
<sequence>MRRHNLSTILRMVHFSGPITRSNLAILTGLNKSTIGALSKELIDLGLVEEIIPNRNDHVGRPSRVVAPNERVIAIAINPEVDAVTIGIVSLGGKVTRRVRYAIQQSSSAAEAVNLATAFIDGMRAELERDYRVIGIGVAIPGAVHSPDGSVTLAPHLGWAREPIVDMLTQATGYPVLADNDGRLGSLAERNFGAGAEVKDLIYINGWGHGISGGIISGGMAVSGFSGYAAAFGHVKSSNSEKTDSAGICGTLEADATRSALLDALGITDAGPDELEQALLAATSQRVRKTVERQLDYLAIVLGNVINIVNPKLIVLGGFLASLHAMLPDYLPNAVAARALPAAYAGVEIRPSGLGSNLLLIGAAELVFENLLDDPARIRSEDESTPDHT</sequence>
<name>A0A2A6FSY4_9MICO</name>
<reference evidence="3" key="1">
    <citation type="submission" date="2017-03" db="EMBL/GenBank/DDBJ databases">
        <authorList>
            <person name="Lund M.B."/>
        </authorList>
    </citation>
    <scope>NUCLEOTIDE SEQUENCE [LARGE SCALE GENOMIC DNA]</scope>
</reference>
<dbReference type="Pfam" id="PF00480">
    <property type="entry name" value="ROK"/>
    <property type="match status" value="1"/>
</dbReference>
<dbReference type="Proteomes" id="UP000219994">
    <property type="component" value="Unassembled WGS sequence"/>
</dbReference>
<evidence type="ECO:0008006" key="4">
    <source>
        <dbReference type="Google" id="ProtNLM"/>
    </source>
</evidence>
<dbReference type="Gene3D" id="3.30.420.40">
    <property type="match status" value="2"/>
</dbReference>
<dbReference type="AlphaFoldDB" id="A0A2A6FSY4"/>
<dbReference type="EMBL" id="NAEP01000028">
    <property type="protein sequence ID" value="PDQ35829.1"/>
    <property type="molecule type" value="Genomic_DNA"/>
</dbReference>
<accession>A0A2A6FSY4</accession>
<protein>
    <recommendedName>
        <fullName evidence="4">Transcriptional regulator</fullName>
    </recommendedName>
</protein>
<dbReference type="SUPFAM" id="SSF53067">
    <property type="entry name" value="Actin-like ATPase domain"/>
    <property type="match status" value="1"/>
</dbReference>
<evidence type="ECO:0000313" key="3">
    <source>
        <dbReference type="Proteomes" id="UP000219994"/>
    </source>
</evidence>
<dbReference type="PANTHER" id="PTHR18964">
    <property type="entry name" value="ROK (REPRESSOR, ORF, KINASE) FAMILY"/>
    <property type="match status" value="1"/>
</dbReference>
<dbReference type="InterPro" id="IPR043129">
    <property type="entry name" value="ATPase_NBD"/>
</dbReference>
<comment type="similarity">
    <text evidence="1">Belongs to the ROK (NagC/XylR) family.</text>
</comment>
<dbReference type="SUPFAM" id="SSF46785">
    <property type="entry name" value="Winged helix' DNA-binding domain"/>
    <property type="match status" value="1"/>
</dbReference>
<dbReference type="InterPro" id="IPR036388">
    <property type="entry name" value="WH-like_DNA-bd_sf"/>
</dbReference>
<dbReference type="InterPro" id="IPR000600">
    <property type="entry name" value="ROK"/>
</dbReference>